<dbReference type="EMBL" id="RXIC02000021">
    <property type="protein sequence ID" value="KAB1219879.1"/>
    <property type="molecule type" value="Genomic_DNA"/>
</dbReference>
<reference evidence="2 3" key="1">
    <citation type="journal article" date="2019" name="Plant Biotechnol. J.">
        <title>The red bayberry genome and genetic basis of sex determination.</title>
        <authorList>
            <person name="Jia H.M."/>
            <person name="Jia H.J."/>
            <person name="Cai Q.L."/>
            <person name="Wang Y."/>
            <person name="Zhao H.B."/>
            <person name="Yang W.F."/>
            <person name="Wang G.Y."/>
            <person name="Li Y.H."/>
            <person name="Zhan D.L."/>
            <person name="Shen Y.T."/>
            <person name="Niu Q.F."/>
            <person name="Chang L."/>
            <person name="Qiu J."/>
            <person name="Zhao L."/>
            <person name="Xie H.B."/>
            <person name="Fu W.Y."/>
            <person name="Jin J."/>
            <person name="Li X.W."/>
            <person name="Jiao Y."/>
            <person name="Zhou C.C."/>
            <person name="Tu T."/>
            <person name="Chai C.Y."/>
            <person name="Gao J.L."/>
            <person name="Fan L.J."/>
            <person name="van de Weg E."/>
            <person name="Wang J.Y."/>
            <person name="Gao Z.S."/>
        </authorList>
    </citation>
    <scope>NUCLEOTIDE SEQUENCE [LARGE SCALE GENOMIC DNA]</scope>
    <source>
        <tissue evidence="2">Leaves</tissue>
    </source>
</reference>
<sequence length="62" mass="6777">MANLDTSTQSHVVRNGSFVTVSGCRLIDRFIGGLKGPSSLIVVIFIAVVRFMQKDKNVRHCG</sequence>
<keyword evidence="1" id="KW-0812">Transmembrane</keyword>
<evidence type="ECO:0000313" key="2">
    <source>
        <dbReference type="EMBL" id="KAB1219879.1"/>
    </source>
</evidence>
<keyword evidence="3" id="KW-1185">Reference proteome</keyword>
<protein>
    <submittedName>
        <fullName evidence="2">Uncharacterized protein</fullName>
    </submittedName>
</protein>
<comment type="caution">
    <text evidence="2">The sequence shown here is derived from an EMBL/GenBank/DDBJ whole genome shotgun (WGS) entry which is preliminary data.</text>
</comment>
<evidence type="ECO:0000256" key="1">
    <source>
        <dbReference type="SAM" id="Phobius"/>
    </source>
</evidence>
<organism evidence="2 3">
    <name type="scientific">Morella rubra</name>
    <name type="common">Chinese bayberry</name>
    <dbReference type="NCBI Taxonomy" id="262757"/>
    <lineage>
        <taxon>Eukaryota</taxon>
        <taxon>Viridiplantae</taxon>
        <taxon>Streptophyta</taxon>
        <taxon>Embryophyta</taxon>
        <taxon>Tracheophyta</taxon>
        <taxon>Spermatophyta</taxon>
        <taxon>Magnoliopsida</taxon>
        <taxon>eudicotyledons</taxon>
        <taxon>Gunneridae</taxon>
        <taxon>Pentapetalae</taxon>
        <taxon>rosids</taxon>
        <taxon>fabids</taxon>
        <taxon>Fagales</taxon>
        <taxon>Myricaceae</taxon>
        <taxon>Morella</taxon>
    </lineage>
</organism>
<keyword evidence="1" id="KW-1133">Transmembrane helix</keyword>
<feature type="transmembrane region" description="Helical" evidence="1">
    <location>
        <begin position="30"/>
        <end position="49"/>
    </location>
</feature>
<name>A0A6A1W3Q6_9ROSI</name>
<accession>A0A6A1W3Q6</accession>
<evidence type="ECO:0000313" key="3">
    <source>
        <dbReference type="Proteomes" id="UP000516437"/>
    </source>
</evidence>
<dbReference type="AlphaFoldDB" id="A0A6A1W3Q6"/>
<proteinExistence type="predicted"/>
<gene>
    <name evidence="2" type="ORF">CJ030_MR3G009521</name>
</gene>
<dbReference type="Proteomes" id="UP000516437">
    <property type="component" value="Chromosome 3"/>
</dbReference>
<keyword evidence="1" id="KW-0472">Membrane</keyword>